<name>A0A5E4PEN5_9COXI</name>
<evidence type="ECO:0000259" key="1">
    <source>
        <dbReference type="Pfam" id="PF10276"/>
    </source>
</evidence>
<keyword evidence="3" id="KW-1185">Reference proteome</keyword>
<accession>A0A5E4PEN5</accession>
<reference evidence="2 3" key="1">
    <citation type="submission" date="2019-08" db="EMBL/GenBank/DDBJ databases">
        <authorList>
            <person name="Guy L."/>
        </authorList>
    </citation>
    <scope>NUCLEOTIDE SEQUENCE [LARGE SCALE GENOMIC DNA]</scope>
    <source>
        <strain evidence="2 3">SGT-108</strain>
    </source>
</reference>
<dbReference type="InterPro" id="IPR019401">
    <property type="entry name" value="Znf_CHCC"/>
</dbReference>
<evidence type="ECO:0000313" key="2">
    <source>
        <dbReference type="EMBL" id="VVC74887.1"/>
    </source>
</evidence>
<evidence type="ECO:0000313" key="3">
    <source>
        <dbReference type="Proteomes" id="UP000324194"/>
    </source>
</evidence>
<dbReference type="AlphaFoldDB" id="A0A5E4PEN5"/>
<proteinExistence type="predicted"/>
<organism evidence="2 3">
    <name type="scientific">Aquicella siphonis</name>
    <dbReference type="NCBI Taxonomy" id="254247"/>
    <lineage>
        <taxon>Bacteria</taxon>
        <taxon>Pseudomonadati</taxon>
        <taxon>Pseudomonadota</taxon>
        <taxon>Gammaproteobacteria</taxon>
        <taxon>Legionellales</taxon>
        <taxon>Coxiellaceae</taxon>
        <taxon>Aquicella</taxon>
    </lineage>
</organism>
<dbReference type="Proteomes" id="UP000324194">
    <property type="component" value="Chromosome 1"/>
</dbReference>
<sequence length="70" mass="8054">MQKSRGTENQACTQRQYVISHADLPLSCPPREDRVWDAHPRVYLPVEEMGRIVCPYCGAEYILNDSSSRE</sequence>
<dbReference type="Gene3D" id="2.60.260.40">
    <property type="entry name" value="q5lls5 like domains"/>
    <property type="match status" value="1"/>
</dbReference>
<dbReference type="OrthoDB" id="9806844at2"/>
<dbReference type="KEGG" id="asip:AQUSIP_01610"/>
<protein>
    <recommendedName>
        <fullName evidence="1">Zinc finger CHCC-type domain-containing protein</fullName>
    </recommendedName>
</protein>
<dbReference type="RefSeq" id="WP_148337696.1">
    <property type="nucleotide sequence ID" value="NZ_LR699119.1"/>
</dbReference>
<dbReference type="Pfam" id="PF10276">
    <property type="entry name" value="zf-CHCC"/>
    <property type="match status" value="1"/>
</dbReference>
<feature type="domain" description="Zinc finger CHCC-type" evidence="1">
    <location>
        <begin position="38"/>
        <end position="61"/>
    </location>
</feature>
<dbReference type="EMBL" id="LR699119">
    <property type="protein sequence ID" value="VVC74887.1"/>
    <property type="molecule type" value="Genomic_DNA"/>
</dbReference>
<gene>
    <name evidence="2" type="ORF">AQUSIP_01610</name>
</gene>